<dbReference type="AlphaFoldDB" id="A0AAW1D7Y9"/>
<keyword evidence="2" id="KW-1185">Reference proteome</keyword>
<dbReference type="EMBL" id="JAPXFL010000005">
    <property type="protein sequence ID" value="KAK9506881.1"/>
    <property type="molecule type" value="Genomic_DNA"/>
</dbReference>
<sequence length="56" mass="6803">MYAILFEIWTKVCHTHTHTHKTRQYTNAQTHSHKQTHTHGRTEKYLLHFWNQGTSK</sequence>
<gene>
    <name evidence="1" type="ORF">O3M35_008732</name>
</gene>
<accession>A0AAW1D7Y9</accession>
<reference evidence="1 2" key="1">
    <citation type="submission" date="2022-12" db="EMBL/GenBank/DDBJ databases">
        <title>Chromosome-level genome assembly of true bugs.</title>
        <authorList>
            <person name="Ma L."/>
            <person name="Li H."/>
        </authorList>
    </citation>
    <scope>NUCLEOTIDE SEQUENCE [LARGE SCALE GENOMIC DNA]</scope>
    <source>
        <strain evidence="1">Lab_2022b</strain>
    </source>
</reference>
<name>A0AAW1D7Y9_9HEMI</name>
<organism evidence="1 2">
    <name type="scientific">Rhynocoris fuscipes</name>
    <dbReference type="NCBI Taxonomy" id="488301"/>
    <lineage>
        <taxon>Eukaryota</taxon>
        <taxon>Metazoa</taxon>
        <taxon>Ecdysozoa</taxon>
        <taxon>Arthropoda</taxon>
        <taxon>Hexapoda</taxon>
        <taxon>Insecta</taxon>
        <taxon>Pterygota</taxon>
        <taxon>Neoptera</taxon>
        <taxon>Paraneoptera</taxon>
        <taxon>Hemiptera</taxon>
        <taxon>Heteroptera</taxon>
        <taxon>Panheteroptera</taxon>
        <taxon>Cimicomorpha</taxon>
        <taxon>Reduviidae</taxon>
        <taxon>Harpactorinae</taxon>
        <taxon>Harpactorini</taxon>
        <taxon>Rhynocoris</taxon>
    </lineage>
</organism>
<dbReference type="Proteomes" id="UP001461498">
    <property type="component" value="Unassembled WGS sequence"/>
</dbReference>
<protein>
    <submittedName>
        <fullName evidence="1">Uncharacterized protein</fullName>
    </submittedName>
</protein>
<proteinExistence type="predicted"/>
<evidence type="ECO:0000313" key="1">
    <source>
        <dbReference type="EMBL" id="KAK9506881.1"/>
    </source>
</evidence>
<comment type="caution">
    <text evidence="1">The sequence shown here is derived from an EMBL/GenBank/DDBJ whole genome shotgun (WGS) entry which is preliminary data.</text>
</comment>
<evidence type="ECO:0000313" key="2">
    <source>
        <dbReference type="Proteomes" id="UP001461498"/>
    </source>
</evidence>